<sequence>MRLLCSPNAACGQVLSPDNPCLFSLNGLSHLGTHPVSPCQPCPSCNQSPPVYRDKASIRRPSWMTAVRRHWELRLARGGHDDAGLTIGRLARPIGDFSLTL</sequence>
<evidence type="ECO:0000313" key="2">
    <source>
        <dbReference type="Proteomes" id="UP000281553"/>
    </source>
</evidence>
<dbReference type="Proteomes" id="UP000281553">
    <property type="component" value="Unassembled WGS sequence"/>
</dbReference>
<reference evidence="1 2" key="1">
    <citation type="submission" date="2018-11" db="EMBL/GenBank/DDBJ databases">
        <authorList>
            <consortium name="Pathogen Informatics"/>
        </authorList>
    </citation>
    <scope>NUCLEOTIDE SEQUENCE [LARGE SCALE GENOMIC DNA]</scope>
</reference>
<keyword evidence="2" id="KW-1185">Reference proteome</keyword>
<dbReference type="EMBL" id="UYRU01001486">
    <property type="protein sequence ID" value="VDK31888.1"/>
    <property type="molecule type" value="Genomic_DNA"/>
</dbReference>
<proteinExistence type="predicted"/>
<gene>
    <name evidence="1" type="ORF">DILT_LOCUS372</name>
</gene>
<protein>
    <submittedName>
        <fullName evidence="1">Uncharacterized protein</fullName>
    </submittedName>
</protein>
<dbReference type="AlphaFoldDB" id="A0A3P6QNS4"/>
<accession>A0A3P6QNS4</accession>
<evidence type="ECO:0000313" key="1">
    <source>
        <dbReference type="EMBL" id="VDK31888.1"/>
    </source>
</evidence>
<organism evidence="1 2">
    <name type="scientific">Dibothriocephalus latus</name>
    <name type="common">Fish tapeworm</name>
    <name type="synonym">Diphyllobothrium latum</name>
    <dbReference type="NCBI Taxonomy" id="60516"/>
    <lineage>
        <taxon>Eukaryota</taxon>
        <taxon>Metazoa</taxon>
        <taxon>Spiralia</taxon>
        <taxon>Lophotrochozoa</taxon>
        <taxon>Platyhelminthes</taxon>
        <taxon>Cestoda</taxon>
        <taxon>Eucestoda</taxon>
        <taxon>Diphyllobothriidea</taxon>
        <taxon>Diphyllobothriidae</taxon>
        <taxon>Dibothriocephalus</taxon>
    </lineage>
</organism>
<name>A0A3P6QNS4_DIBLA</name>